<dbReference type="AlphaFoldDB" id="A0A9N9TR45"/>
<organism evidence="2 3">
    <name type="scientific">Phyllotreta striolata</name>
    <name type="common">Striped flea beetle</name>
    <name type="synonym">Crioceris striolata</name>
    <dbReference type="NCBI Taxonomy" id="444603"/>
    <lineage>
        <taxon>Eukaryota</taxon>
        <taxon>Metazoa</taxon>
        <taxon>Ecdysozoa</taxon>
        <taxon>Arthropoda</taxon>
        <taxon>Hexapoda</taxon>
        <taxon>Insecta</taxon>
        <taxon>Pterygota</taxon>
        <taxon>Neoptera</taxon>
        <taxon>Endopterygota</taxon>
        <taxon>Coleoptera</taxon>
        <taxon>Polyphaga</taxon>
        <taxon>Cucujiformia</taxon>
        <taxon>Chrysomeloidea</taxon>
        <taxon>Chrysomelidae</taxon>
        <taxon>Galerucinae</taxon>
        <taxon>Alticini</taxon>
        <taxon>Phyllotreta</taxon>
    </lineage>
</organism>
<dbReference type="Gene3D" id="3.30.40.10">
    <property type="entry name" value="Zinc/RING finger domain, C3HC4 (zinc finger)"/>
    <property type="match status" value="1"/>
</dbReference>
<gene>
    <name evidence="2" type="ORF">PHYEVI_LOCUS7493</name>
</gene>
<protein>
    <recommendedName>
        <fullName evidence="1">C2H2-type domain-containing protein</fullName>
    </recommendedName>
</protein>
<dbReference type="Proteomes" id="UP001153712">
    <property type="component" value="Chromosome 4"/>
</dbReference>
<dbReference type="EMBL" id="OU900097">
    <property type="protein sequence ID" value="CAG9861150.1"/>
    <property type="molecule type" value="Genomic_DNA"/>
</dbReference>
<dbReference type="InterPro" id="IPR013087">
    <property type="entry name" value="Znf_C2H2_type"/>
</dbReference>
<evidence type="ECO:0000313" key="3">
    <source>
        <dbReference type="Proteomes" id="UP001153712"/>
    </source>
</evidence>
<dbReference type="SUPFAM" id="SSF49599">
    <property type="entry name" value="TRAF domain-like"/>
    <property type="match status" value="1"/>
</dbReference>
<accession>A0A9N9TR45</accession>
<name>A0A9N9TR45_PHYSR</name>
<dbReference type="PROSITE" id="PS00028">
    <property type="entry name" value="ZINC_FINGER_C2H2_1"/>
    <property type="match status" value="1"/>
</dbReference>
<feature type="domain" description="C2H2-type" evidence="1">
    <location>
        <begin position="93"/>
        <end position="114"/>
    </location>
</feature>
<evidence type="ECO:0000313" key="2">
    <source>
        <dbReference type="EMBL" id="CAG9861150.1"/>
    </source>
</evidence>
<keyword evidence="3" id="KW-1185">Reference proteome</keyword>
<sequence>MAARNFEFDIEDMKCDNCFKYLSVKPIKDYEDGTVRCGRCSQEDDEGTISMLNCYDEKQLFKCHNRYSGCRQLLSSSQVRAHEESCVTYTYNCPYCPDTVLPTYLLEDHFKKFHSLLVLKKSTFHPSCDVDKQVFFYKLNDFYFFVECTIDGNLGQFRVESYALGDPNITVNFTITSEVFANLEVLDELHVPNNRQAIHLANSADRNWPFLTVNLTYKVDDIPYYVDDALALDADLPESTATMDEFRNVMAYENFQTICTRFGIDWPVKFDINDFPQNMFLSSDFLHVIRLKKWIGTEIYLHCYKCFINSCHGRVPGDFVKINCTLFFLCEICCEIERKEGKVVNYTGYINIFKNFKAKYPRNFDCDVIYKQLPDFEDSPEP</sequence>
<proteinExistence type="predicted"/>
<reference evidence="2" key="1">
    <citation type="submission" date="2022-01" db="EMBL/GenBank/DDBJ databases">
        <authorList>
            <person name="King R."/>
        </authorList>
    </citation>
    <scope>NUCLEOTIDE SEQUENCE</scope>
</reference>
<evidence type="ECO:0000259" key="1">
    <source>
        <dbReference type="PROSITE" id="PS00028"/>
    </source>
</evidence>
<dbReference type="OrthoDB" id="6780401at2759"/>
<dbReference type="InterPro" id="IPR013083">
    <property type="entry name" value="Znf_RING/FYVE/PHD"/>
</dbReference>